<sequence length="117" mass="12711">MDGRDGVRMMQLVAPRHAIPIHYNEYGVFKSPLSDFQREVAGAGLTGKVAYLNHGQRYRFGTAAPCARMGPGPGHRGNSRQRQVGADQPGQALLHHPIEKTAVGAVDSLISARRWPA</sequence>
<dbReference type="EMBL" id="PDOB01000046">
    <property type="protein sequence ID" value="PIL38142.1"/>
    <property type="molecule type" value="Genomic_DNA"/>
</dbReference>
<comment type="caution">
    <text evidence="1">The sequence shown here is derived from an EMBL/GenBank/DDBJ whole genome shotgun (WGS) entry which is preliminary data.</text>
</comment>
<dbReference type="AlphaFoldDB" id="A0A2G8SWM6"/>
<keyword evidence="2" id="KW-1185">Reference proteome</keyword>
<evidence type="ECO:0000313" key="2">
    <source>
        <dbReference type="Proteomes" id="UP000228593"/>
    </source>
</evidence>
<dbReference type="Gene3D" id="3.60.15.10">
    <property type="entry name" value="Ribonuclease Z/Hydroxyacylglutathione hydrolase-like"/>
    <property type="match status" value="1"/>
</dbReference>
<accession>A0A2G8SWM6</accession>
<gene>
    <name evidence="1" type="ORF">CR103_19590</name>
</gene>
<dbReference type="OrthoDB" id="9805728at2"/>
<dbReference type="Proteomes" id="UP000228593">
    <property type="component" value="Unassembled WGS sequence"/>
</dbReference>
<reference evidence="1 2" key="1">
    <citation type="submission" date="2017-10" db="EMBL/GenBank/DDBJ databases">
        <title>Massilia psychrophilum sp. nov., a novel purple-pigmented bacterium isolated from Tianshan glacier, Xinjiang Municipality, China.</title>
        <authorList>
            <person name="Wang H."/>
        </authorList>
    </citation>
    <scope>NUCLEOTIDE SEQUENCE [LARGE SCALE GENOMIC DNA]</scope>
    <source>
        <strain evidence="1 2">JCM 30813</strain>
    </source>
</reference>
<dbReference type="RefSeq" id="WP_099917621.1">
    <property type="nucleotide sequence ID" value="NZ_BMHS01000023.1"/>
</dbReference>
<name>A0A2G8SWM6_9BURK</name>
<protein>
    <recommendedName>
        <fullName evidence="3">Metallo-beta-lactamase domain-containing protein</fullName>
    </recommendedName>
</protein>
<organism evidence="1 2">
    <name type="scientific">Massilia psychrophila</name>
    <dbReference type="NCBI Taxonomy" id="1603353"/>
    <lineage>
        <taxon>Bacteria</taxon>
        <taxon>Pseudomonadati</taxon>
        <taxon>Pseudomonadota</taxon>
        <taxon>Betaproteobacteria</taxon>
        <taxon>Burkholderiales</taxon>
        <taxon>Oxalobacteraceae</taxon>
        <taxon>Telluria group</taxon>
        <taxon>Massilia</taxon>
    </lineage>
</organism>
<evidence type="ECO:0008006" key="3">
    <source>
        <dbReference type="Google" id="ProtNLM"/>
    </source>
</evidence>
<proteinExistence type="predicted"/>
<dbReference type="InterPro" id="IPR036866">
    <property type="entry name" value="RibonucZ/Hydroxyglut_hydro"/>
</dbReference>
<evidence type="ECO:0000313" key="1">
    <source>
        <dbReference type="EMBL" id="PIL38142.1"/>
    </source>
</evidence>